<evidence type="ECO:0000256" key="1">
    <source>
        <dbReference type="ARBA" id="ARBA00022723"/>
    </source>
</evidence>
<dbReference type="InterPro" id="IPR036409">
    <property type="entry name" value="Aldolase_II/adducin_N_sf"/>
</dbReference>
<dbReference type="Proteomes" id="UP001174934">
    <property type="component" value="Unassembled WGS sequence"/>
</dbReference>
<organism evidence="4 5">
    <name type="scientific">Bombardia bombarda</name>
    <dbReference type="NCBI Taxonomy" id="252184"/>
    <lineage>
        <taxon>Eukaryota</taxon>
        <taxon>Fungi</taxon>
        <taxon>Dikarya</taxon>
        <taxon>Ascomycota</taxon>
        <taxon>Pezizomycotina</taxon>
        <taxon>Sordariomycetes</taxon>
        <taxon>Sordariomycetidae</taxon>
        <taxon>Sordariales</taxon>
        <taxon>Lasiosphaeriaceae</taxon>
        <taxon>Bombardia</taxon>
    </lineage>
</organism>
<dbReference type="SMART" id="SM01007">
    <property type="entry name" value="Aldolase_II"/>
    <property type="match status" value="1"/>
</dbReference>
<evidence type="ECO:0000256" key="2">
    <source>
        <dbReference type="ARBA" id="ARBA00023239"/>
    </source>
</evidence>
<dbReference type="AlphaFoldDB" id="A0AA40C2A7"/>
<dbReference type="GO" id="GO:0046872">
    <property type="term" value="F:metal ion binding"/>
    <property type="evidence" value="ECO:0007669"/>
    <property type="project" value="UniProtKB-KW"/>
</dbReference>
<dbReference type="SUPFAM" id="SSF53639">
    <property type="entry name" value="AraD/HMP-PK domain-like"/>
    <property type="match status" value="1"/>
</dbReference>
<proteinExistence type="predicted"/>
<evidence type="ECO:0000313" key="4">
    <source>
        <dbReference type="EMBL" id="KAK0621758.1"/>
    </source>
</evidence>
<dbReference type="PANTHER" id="PTHR22789">
    <property type="entry name" value="FUCULOSE PHOSPHATE ALDOLASE"/>
    <property type="match status" value="1"/>
</dbReference>
<dbReference type="InterPro" id="IPR050197">
    <property type="entry name" value="Aldolase_class_II_sugar_metab"/>
</dbReference>
<dbReference type="InterPro" id="IPR001303">
    <property type="entry name" value="Aldolase_II/adducin_N"/>
</dbReference>
<dbReference type="EMBL" id="JAULSR010000004">
    <property type="protein sequence ID" value="KAK0621758.1"/>
    <property type="molecule type" value="Genomic_DNA"/>
</dbReference>
<evidence type="ECO:0000313" key="5">
    <source>
        <dbReference type="Proteomes" id="UP001174934"/>
    </source>
</evidence>
<dbReference type="Gene3D" id="3.40.225.10">
    <property type="entry name" value="Class II aldolase/adducin N-terminal domain"/>
    <property type="match status" value="1"/>
</dbReference>
<dbReference type="GO" id="GO:0005829">
    <property type="term" value="C:cytosol"/>
    <property type="evidence" value="ECO:0007669"/>
    <property type="project" value="TreeGrafter"/>
</dbReference>
<dbReference type="GO" id="GO:0016832">
    <property type="term" value="F:aldehyde-lyase activity"/>
    <property type="evidence" value="ECO:0007669"/>
    <property type="project" value="TreeGrafter"/>
</dbReference>
<dbReference type="PANTHER" id="PTHR22789:SF0">
    <property type="entry name" value="3-OXO-TETRONATE 4-PHOSPHATE DECARBOXYLASE-RELATED"/>
    <property type="match status" value="1"/>
</dbReference>
<reference evidence="4" key="1">
    <citation type="submission" date="2023-06" db="EMBL/GenBank/DDBJ databases">
        <title>Genome-scale phylogeny and comparative genomics of the fungal order Sordariales.</title>
        <authorList>
            <consortium name="Lawrence Berkeley National Laboratory"/>
            <person name="Hensen N."/>
            <person name="Bonometti L."/>
            <person name="Westerberg I."/>
            <person name="Brannstrom I.O."/>
            <person name="Guillou S."/>
            <person name="Cros-Aarteil S."/>
            <person name="Calhoun S."/>
            <person name="Haridas S."/>
            <person name="Kuo A."/>
            <person name="Mondo S."/>
            <person name="Pangilinan J."/>
            <person name="Riley R."/>
            <person name="LaButti K."/>
            <person name="Andreopoulos B."/>
            <person name="Lipzen A."/>
            <person name="Chen C."/>
            <person name="Yanf M."/>
            <person name="Daum C."/>
            <person name="Ng V."/>
            <person name="Clum A."/>
            <person name="Steindorff A."/>
            <person name="Ohm R."/>
            <person name="Martin F."/>
            <person name="Silar P."/>
            <person name="Natvig D."/>
            <person name="Lalanne C."/>
            <person name="Gautier V."/>
            <person name="Ament-velasquez S.L."/>
            <person name="Kruys A."/>
            <person name="Hutchinson M.I."/>
            <person name="Powell A.J."/>
            <person name="Barry K."/>
            <person name="Miller A.N."/>
            <person name="Grigoriev I.V."/>
            <person name="Debuchy R."/>
            <person name="Gladieux P."/>
            <person name="Thoren M.H."/>
            <person name="Johannesson H."/>
        </authorList>
    </citation>
    <scope>NUCLEOTIDE SEQUENCE</scope>
    <source>
        <strain evidence="4">SMH3391-2</strain>
    </source>
</reference>
<accession>A0AA40C2A7</accession>
<sequence length="275" mass="30314">MSQPKLIDDEADIALIQCYNRKFIDGSHILHHNGVVDAYGHLSFRHPLNPDVFVMSRCIAPGTISSPLDLIEYWVSNAEPLDPNSAKGYAERCIHSEIYKRHRDVNAAAHSHSEAVIPYTISGVPLKACYHAAGFIGSKGAPVYDIANHFEEGDGKDMLVRYEHLGSALAALFDGGNSVVLMRGHGFTVVAENMECAVLRAVYTQKNATILTAAITLRAAANANERIPPEEAPKIRYLNEEEASAAAGMTRWSVQRPWLLWMREVEASKLYLNSA</sequence>
<protein>
    <submittedName>
        <fullName evidence="4">Class II aldolase and Adducin N-terminal domain-containing protein</fullName>
    </submittedName>
</protein>
<keyword evidence="5" id="KW-1185">Reference proteome</keyword>
<dbReference type="Pfam" id="PF00596">
    <property type="entry name" value="Aldolase_II"/>
    <property type="match status" value="1"/>
</dbReference>
<dbReference type="GO" id="GO:0019323">
    <property type="term" value="P:pentose catabolic process"/>
    <property type="evidence" value="ECO:0007669"/>
    <property type="project" value="TreeGrafter"/>
</dbReference>
<name>A0AA40C2A7_9PEZI</name>
<evidence type="ECO:0000259" key="3">
    <source>
        <dbReference type="SMART" id="SM01007"/>
    </source>
</evidence>
<keyword evidence="2" id="KW-0456">Lyase</keyword>
<keyword evidence="1" id="KW-0479">Metal-binding</keyword>
<feature type="domain" description="Class II aldolase/adducin N-terminal" evidence="3">
    <location>
        <begin position="21"/>
        <end position="212"/>
    </location>
</feature>
<comment type="caution">
    <text evidence="4">The sequence shown here is derived from an EMBL/GenBank/DDBJ whole genome shotgun (WGS) entry which is preliminary data.</text>
</comment>
<gene>
    <name evidence="4" type="ORF">B0T17DRAFT_535031</name>
</gene>